<name>Q2Q3Z6_9BACT</name>
<feature type="transmembrane region" description="Helical" evidence="1">
    <location>
        <begin position="188"/>
        <end position="205"/>
    </location>
</feature>
<keyword evidence="1" id="KW-0812">Transmembrane</keyword>
<proteinExistence type="predicted"/>
<keyword evidence="1" id="KW-0472">Membrane</keyword>
<feature type="transmembrane region" description="Helical" evidence="1">
    <location>
        <begin position="147"/>
        <end position="168"/>
    </location>
</feature>
<feature type="transmembrane region" description="Helical" evidence="1">
    <location>
        <begin position="336"/>
        <end position="357"/>
    </location>
</feature>
<feature type="transmembrane region" description="Helical" evidence="1">
    <location>
        <begin position="217"/>
        <end position="242"/>
    </location>
</feature>
<keyword evidence="1" id="KW-1133">Transmembrane helix</keyword>
<sequence length="368" mass="39753">MTSWFRRYLLPGFVFQSIIIAGGYGTGRELVEFFLRFGPLGGLLGMALPSTILVSITAMASFEFVRVFGTYDYRTFFQRLLGRGWFVYEIGYLAAVLLILAVIGSAAGTFLLETFGLPYAAGVVGLLVTVGFLVFKGTDAIERFLSGWSFVLYGVYLVFFAWSIGAFGDAIGAAFASGEAREGWVLSGFRYGVLQVSLVPAMLFATRHIRRRREALWAGALTGPIAIIPGVLFLVAMAGQYPGIVDRPVPANYLLELLGSRGFQIAFQVVLFGTLIESGTGVIHAFNERVAGVFAARRAHMPPALRPAVAVLLLILASLLSRFGIIDLIATGYGALSWAFLFIFVLPLLTIGMYRLYRGGAGGRGGSA</sequence>
<feature type="transmembrane region" description="Helical" evidence="1">
    <location>
        <begin position="86"/>
        <end position="111"/>
    </location>
</feature>
<feature type="transmembrane region" description="Helical" evidence="1">
    <location>
        <begin position="307"/>
        <end position="330"/>
    </location>
</feature>
<dbReference type="EMBL" id="DQ228487">
    <property type="protein sequence ID" value="ABB73283.1"/>
    <property type="molecule type" value="Genomic_DNA"/>
</dbReference>
<organism evidence="2">
    <name type="scientific">uncultured bacterium 2063G</name>
    <dbReference type="NCBI Taxonomy" id="354262"/>
    <lineage>
        <taxon>Bacteria</taxon>
        <taxon>environmental samples</taxon>
    </lineage>
</organism>
<dbReference type="InterPro" id="IPR038728">
    <property type="entry name" value="YkvI-like"/>
</dbReference>
<dbReference type="AlphaFoldDB" id="Q2Q3Z6"/>
<accession>Q2Q3Z6</accession>
<feature type="transmembrane region" description="Helical" evidence="1">
    <location>
        <begin position="46"/>
        <end position="65"/>
    </location>
</feature>
<evidence type="ECO:0000313" key="2">
    <source>
        <dbReference type="EMBL" id="ABB73283.1"/>
    </source>
</evidence>
<dbReference type="PANTHER" id="PTHR37814">
    <property type="entry name" value="CONSERVED MEMBRANE PROTEIN"/>
    <property type="match status" value="1"/>
</dbReference>
<feature type="transmembrane region" description="Helical" evidence="1">
    <location>
        <begin position="117"/>
        <end position="135"/>
    </location>
</feature>
<dbReference type="PANTHER" id="PTHR37814:SF1">
    <property type="entry name" value="MEMBRANE PROTEIN"/>
    <property type="match status" value="1"/>
</dbReference>
<protein>
    <submittedName>
        <fullName evidence="2">Putative membrane protein</fullName>
    </submittedName>
</protein>
<feature type="transmembrane region" description="Helical" evidence="1">
    <location>
        <begin position="262"/>
        <end position="286"/>
    </location>
</feature>
<feature type="transmembrane region" description="Helical" evidence="1">
    <location>
        <begin position="7"/>
        <end position="26"/>
    </location>
</feature>
<reference evidence="2" key="1">
    <citation type="journal article" date="2006" name="Environ. Microbiol.">
        <title>Diversity of polyketide synthase genes from bacteria associated with the marine sponge Pseudoceratina clavata: culture-dependent and culture-independent approaches.</title>
        <authorList>
            <person name="Kim T.K."/>
            <person name="Fuerst J.A."/>
        </authorList>
    </citation>
    <scope>NUCLEOTIDE SEQUENCE</scope>
</reference>
<evidence type="ECO:0000256" key="1">
    <source>
        <dbReference type="SAM" id="Phobius"/>
    </source>
</evidence>